<evidence type="ECO:0000313" key="1">
    <source>
        <dbReference type="EMBL" id="PZR11047.1"/>
    </source>
</evidence>
<name>A0A2W5TAV3_9BACT</name>
<dbReference type="EMBL" id="QFQP01000015">
    <property type="protein sequence ID" value="PZR11047.1"/>
    <property type="molecule type" value="Genomic_DNA"/>
</dbReference>
<dbReference type="AlphaFoldDB" id="A0A2W5TAV3"/>
<comment type="caution">
    <text evidence="1">The sequence shown here is derived from an EMBL/GenBank/DDBJ whole genome shotgun (WGS) entry which is preliminary data.</text>
</comment>
<gene>
    <name evidence="1" type="ORF">DI536_18065</name>
</gene>
<evidence type="ECO:0000313" key="2">
    <source>
        <dbReference type="Proteomes" id="UP000249061"/>
    </source>
</evidence>
<proteinExistence type="predicted"/>
<dbReference type="Proteomes" id="UP000249061">
    <property type="component" value="Unassembled WGS sequence"/>
</dbReference>
<reference evidence="1 2" key="1">
    <citation type="submission" date="2017-08" db="EMBL/GenBank/DDBJ databases">
        <title>Infants hospitalized years apart are colonized by the same room-sourced microbial strains.</title>
        <authorList>
            <person name="Brooks B."/>
            <person name="Olm M.R."/>
            <person name="Firek B.A."/>
            <person name="Baker R."/>
            <person name="Thomas B.C."/>
            <person name="Morowitz M.J."/>
            <person name="Banfield J.F."/>
        </authorList>
    </citation>
    <scope>NUCLEOTIDE SEQUENCE [LARGE SCALE GENOMIC DNA]</scope>
    <source>
        <strain evidence="1">S2_003_000_R2_14</strain>
    </source>
</reference>
<organism evidence="1 2">
    <name type="scientific">Archangium gephyra</name>
    <dbReference type="NCBI Taxonomy" id="48"/>
    <lineage>
        <taxon>Bacteria</taxon>
        <taxon>Pseudomonadati</taxon>
        <taxon>Myxococcota</taxon>
        <taxon>Myxococcia</taxon>
        <taxon>Myxococcales</taxon>
        <taxon>Cystobacterineae</taxon>
        <taxon>Archangiaceae</taxon>
        <taxon>Archangium</taxon>
    </lineage>
</organism>
<protein>
    <submittedName>
        <fullName evidence="1">Uncharacterized protein</fullName>
    </submittedName>
</protein>
<sequence length="257" mass="27631">MPRIAIGDLSVDVEVPERFRCDFSTSGSLLAESEATDESFELSAITVQGGSAVDIVRARAAESGATLLENRDDFVSCFSAPAEWLAGTAEHVLVATVNAGPLADFAQLLSSVAPAHDPFGDGAPLAIVDLRPSHDTYFAHHRSAALTTAEQLDAYWTALVSRPPADDDALEDSLRTAAVAFGDLLCARGFTWAFGRDGFGTSLGVVALRGMADVWVVPDDFIGKRWERRELHFVSEALASSSARLEKMRSDWKRSLS</sequence>
<accession>A0A2W5TAV3</accession>